<evidence type="ECO:0000313" key="2">
    <source>
        <dbReference type="Proteomes" id="UP000324222"/>
    </source>
</evidence>
<reference evidence="1 2" key="1">
    <citation type="submission" date="2019-05" db="EMBL/GenBank/DDBJ databases">
        <title>Another draft genome of Portunus trituberculatus and its Hox gene families provides insights of decapod evolution.</title>
        <authorList>
            <person name="Jeong J.-H."/>
            <person name="Song I."/>
            <person name="Kim S."/>
            <person name="Choi T."/>
            <person name="Kim D."/>
            <person name="Ryu S."/>
            <person name="Kim W."/>
        </authorList>
    </citation>
    <scope>NUCLEOTIDE SEQUENCE [LARGE SCALE GENOMIC DNA]</scope>
    <source>
        <tissue evidence="1">Muscle</tissue>
    </source>
</reference>
<dbReference type="EMBL" id="VSRR010000769">
    <property type="protein sequence ID" value="MPC19423.1"/>
    <property type="molecule type" value="Genomic_DNA"/>
</dbReference>
<evidence type="ECO:0000313" key="1">
    <source>
        <dbReference type="EMBL" id="MPC19423.1"/>
    </source>
</evidence>
<proteinExistence type="predicted"/>
<comment type="caution">
    <text evidence="1">The sequence shown here is derived from an EMBL/GenBank/DDBJ whole genome shotgun (WGS) entry which is preliminary data.</text>
</comment>
<sequence length="62" mass="6530">MAQEDSKKELLSVKDETPLLLKWGTKQPCPTAGVRPAGVPHPALALLPCFNYGLGALTGALD</sequence>
<dbReference type="AlphaFoldDB" id="A0A5B7DDS6"/>
<accession>A0A5B7DDS6</accession>
<name>A0A5B7DDS6_PORTR</name>
<dbReference type="Proteomes" id="UP000324222">
    <property type="component" value="Unassembled WGS sequence"/>
</dbReference>
<protein>
    <submittedName>
        <fullName evidence="1">Uncharacterized protein</fullName>
    </submittedName>
</protein>
<organism evidence="1 2">
    <name type="scientific">Portunus trituberculatus</name>
    <name type="common">Swimming crab</name>
    <name type="synonym">Neptunus trituberculatus</name>
    <dbReference type="NCBI Taxonomy" id="210409"/>
    <lineage>
        <taxon>Eukaryota</taxon>
        <taxon>Metazoa</taxon>
        <taxon>Ecdysozoa</taxon>
        <taxon>Arthropoda</taxon>
        <taxon>Crustacea</taxon>
        <taxon>Multicrustacea</taxon>
        <taxon>Malacostraca</taxon>
        <taxon>Eumalacostraca</taxon>
        <taxon>Eucarida</taxon>
        <taxon>Decapoda</taxon>
        <taxon>Pleocyemata</taxon>
        <taxon>Brachyura</taxon>
        <taxon>Eubrachyura</taxon>
        <taxon>Portunoidea</taxon>
        <taxon>Portunidae</taxon>
        <taxon>Portuninae</taxon>
        <taxon>Portunus</taxon>
    </lineage>
</organism>
<gene>
    <name evidence="1" type="ORF">E2C01_012337</name>
</gene>
<keyword evidence="2" id="KW-1185">Reference proteome</keyword>